<protein>
    <submittedName>
        <fullName evidence="1">Uncharacterized protein</fullName>
    </submittedName>
</protein>
<proteinExistence type="predicted"/>
<organism evidence="1 2">
    <name type="scientific">Deinococcus peraridilitoris (strain DSM 19664 / LMG 22246 / CIP 109416 / KR-200)</name>
    <dbReference type="NCBI Taxonomy" id="937777"/>
    <lineage>
        <taxon>Bacteria</taxon>
        <taxon>Thermotogati</taxon>
        <taxon>Deinococcota</taxon>
        <taxon>Deinococci</taxon>
        <taxon>Deinococcales</taxon>
        <taxon>Deinococcaceae</taxon>
        <taxon>Deinococcus</taxon>
    </lineage>
</organism>
<name>L0A738_DEIPD</name>
<keyword evidence="2" id="KW-1185">Reference proteome</keyword>
<dbReference type="HOGENOM" id="CLU_1934584_0_0_0"/>
<dbReference type="AlphaFoldDB" id="L0A738"/>
<accession>L0A738</accession>
<evidence type="ECO:0000313" key="2">
    <source>
        <dbReference type="Proteomes" id="UP000010467"/>
    </source>
</evidence>
<dbReference type="Proteomes" id="UP000010467">
    <property type="component" value="Chromosome"/>
</dbReference>
<dbReference type="KEGG" id="dpd:Deipe_3572"/>
<dbReference type="EMBL" id="CP003382">
    <property type="protein sequence ID" value="AFZ69002.1"/>
    <property type="molecule type" value="Genomic_DNA"/>
</dbReference>
<reference evidence="2" key="1">
    <citation type="submission" date="2012-03" db="EMBL/GenBank/DDBJ databases">
        <title>Complete sequence of chromosome of Deinococcus peraridilitoris DSM 19664.</title>
        <authorList>
            <person name="Lucas S."/>
            <person name="Copeland A."/>
            <person name="Lapidus A."/>
            <person name="Glavina del Rio T."/>
            <person name="Dalin E."/>
            <person name="Tice H."/>
            <person name="Bruce D."/>
            <person name="Goodwin L."/>
            <person name="Pitluck S."/>
            <person name="Peters L."/>
            <person name="Mikhailova N."/>
            <person name="Lu M."/>
            <person name="Kyrpides N."/>
            <person name="Mavromatis K."/>
            <person name="Ivanova N."/>
            <person name="Brettin T."/>
            <person name="Detter J.C."/>
            <person name="Han C."/>
            <person name="Larimer F."/>
            <person name="Land M."/>
            <person name="Hauser L."/>
            <person name="Markowitz V."/>
            <person name="Cheng J.-F."/>
            <person name="Hugenholtz P."/>
            <person name="Woyke T."/>
            <person name="Wu D."/>
            <person name="Pukall R."/>
            <person name="Steenblock K."/>
            <person name="Brambilla E."/>
            <person name="Klenk H.-P."/>
            <person name="Eisen J.A."/>
        </authorList>
    </citation>
    <scope>NUCLEOTIDE SEQUENCE [LARGE SCALE GENOMIC DNA]</scope>
    <source>
        <strain evidence="2">DSM 19664 / LMG 22246 / CIP 109416 / KR-200</strain>
    </source>
</reference>
<sequence>MRWRPAEYGEQTAHVLEQTLSLQVGTCAFDYAYPMSLYGVHARIADEIRAMLNDLFTVQVREADQAKLRDLLTQFASDFAGRKLNEEEFAFVLRDGEGAFDALLHHLEQVRLRRLENHSHPEPLGHVDSD</sequence>
<gene>
    <name evidence="1" type="ordered locus">Deipe_3572</name>
</gene>
<evidence type="ECO:0000313" key="1">
    <source>
        <dbReference type="EMBL" id="AFZ69002.1"/>
    </source>
</evidence>
<dbReference type="STRING" id="937777.Deipe_3572"/>
<dbReference type="PATRIC" id="fig|937777.3.peg.3582"/>